<proteinExistence type="predicted"/>
<name>A0A9Q0VV56_SALPP</name>
<dbReference type="EMBL" id="JAPFFK010000007">
    <property type="protein sequence ID" value="KAJ6755539.1"/>
    <property type="molecule type" value="Genomic_DNA"/>
</dbReference>
<reference evidence="1" key="1">
    <citation type="submission" date="2022-11" db="EMBL/GenBank/DDBJ databases">
        <authorList>
            <person name="Hyden B.L."/>
            <person name="Feng K."/>
            <person name="Yates T."/>
            <person name="Jawdy S."/>
            <person name="Smart L.B."/>
            <person name="Muchero W."/>
        </authorList>
    </citation>
    <scope>NUCLEOTIDE SEQUENCE</scope>
    <source>
        <tissue evidence="1">Shoot tip</tissue>
    </source>
</reference>
<comment type="caution">
    <text evidence="1">The sequence shown here is derived from an EMBL/GenBank/DDBJ whole genome shotgun (WGS) entry which is preliminary data.</text>
</comment>
<organism evidence="1 2">
    <name type="scientific">Salix purpurea</name>
    <name type="common">Purple osier willow</name>
    <dbReference type="NCBI Taxonomy" id="77065"/>
    <lineage>
        <taxon>Eukaryota</taxon>
        <taxon>Viridiplantae</taxon>
        <taxon>Streptophyta</taxon>
        <taxon>Embryophyta</taxon>
        <taxon>Tracheophyta</taxon>
        <taxon>Spermatophyta</taxon>
        <taxon>Magnoliopsida</taxon>
        <taxon>eudicotyledons</taxon>
        <taxon>Gunneridae</taxon>
        <taxon>Pentapetalae</taxon>
        <taxon>rosids</taxon>
        <taxon>fabids</taxon>
        <taxon>Malpighiales</taxon>
        <taxon>Salicaceae</taxon>
        <taxon>Saliceae</taxon>
        <taxon>Salix</taxon>
    </lineage>
</organism>
<gene>
    <name evidence="1" type="ORF">OIU79_028030</name>
</gene>
<protein>
    <submittedName>
        <fullName evidence="1">Uncharacterized protein</fullName>
    </submittedName>
</protein>
<reference evidence="1" key="2">
    <citation type="journal article" date="2023" name="Int. J. Mol. Sci.">
        <title>De Novo Assembly and Annotation of 11 Diverse Shrub Willow (Salix) Genomes Reveals Novel Gene Organization in Sex-Linked Regions.</title>
        <authorList>
            <person name="Hyden B."/>
            <person name="Feng K."/>
            <person name="Yates T.B."/>
            <person name="Jawdy S."/>
            <person name="Cereghino C."/>
            <person name="Smart L.B."/>
            <person name="Muchero W."/>
        </authorList>
    </citation>
    <scope>NUCLEOTIDE SEQUENCE</scope>
    <source>
        <tissue evidence="1">Shoot tip</tissue>
    </source>
</reference>
<dbReference type="Proteomes" id="UP001151532">
    <property type="component" value="Chromosome 16"/>
</dbReference>
<sequence length="23" mass="2761">MNLGNFCVIECVIVGRFWVFWID</sequence>
<accession>A0A9Q0VV56</accession>
<dbReference type="AlphaFoldDB" id="A0A9Q0VV56"/>
<evidence type="ECO:0000313" key="1">
    <source>
        <dbReference type="EMBL" id="KAJ6755539.1"/>
    </source>
</evidence>
<keyword evidence="2" id="KW-1185">Reference proteome</keyword>
<evidence type="ECO:0000313" key="2">
    <source>
        <dbReference type="Proteomes" id="UP001151532"/>
    </source>
</evidence>